<dbReference type="AlphaFoldDB" id="A0A0G0E2L6"/>
<reference evidence="1 2" key="1">
    <citation type="journal article" date="2015" name="Nature">
        <title>rRNA introns, odd ribosomes, and small enigmatic genomes across a large radiation of phyla.</title>
        <authorList>
            <person name="Brown C.T."/>
            <person name="Hug L.A."/>
            <person name="Thomas B.C."/>
            <person name="Sharon I."/>
            <person name="Castelle C.J."/>
            <person name="Singh A."/>
            <person name="Wilkins M.J."/>
            <person name="Williams K.H."/>
            <person name="Banfield J.F."/>
        </authorList>
    </citation>
    <scope>NUCLEOTIDE SEQUENCE [LARGE SCALE GENOMIC DNA]</scope>
</reference>
<evidence type="ECO:0000313" key="1">
    <source>
        <dbReference type="EMBL" id="KKP69460.1"/>
    </source>
</evidence>
<accession>A0A0G0E2L6</accession>
<evidence type="ECO:0008006" key="3">
    <source>
        <dbReference type="Google" id="ProtNLM"/>
    </source>
</evidence>
<name>A0A0G0E2L6_UNCC3</name>
<gene>
    <name evidence="1" type="ORF">UR67_C0006G0027</name>
</gene>
<protein>
    <recommendedName>
        <fullName evidence="3">Phosphodiester glycosidase domain-containing protein</fullName>
    </recommendedName>
</protein>
<dbReference type="Proteomes" id="UP000034581">
    <property type="component" value="Unassembled WGS sequence"/>
</dbReference>
<organism evidence="1 2">
    <name type="scientific">candidate division CPR3 bacterium GW2011_GWF2_35_18</name>
    <dbReference type="NCBI Taxonomy" id="1618350"/>
    <lineage>
        <taxon>Bacteria</taxon>
        <taxon>Bacteria division CPR3</taxon>
    </lineage>
</organism>
<comment type="caution">
    <text evidence="1">The sequence shown here is derived from an EMBL/GenBank/DDBJ whole genome shotgun (WGS) entry which is preliminary data.</text>
</comment>
<evidence type="ECO:0000313" key="2">
    <source>
        <dbReference type="Proteomes" id="UP000034581"/>
    </source>
</evidence>
<dbReference type="STRING" id="1618350.UR67_C0006G0027"/>
<sequence>MNFFSNPPVISIKDYVLKDIIWKNHVTGESKKIKRFFNGYDKGLLKANLSDKYWALIIKNCDFVKKELEGRGGFFYSNFHILPENRSQFDSVYPISDNPISFKTVFVSGFLFPQDQIINIEGGFYIKGEKSPSLEELTEQHIPQEHYPTLLFNLGYYYTKQLLNEIDYGYNKVRRSKHLDKEILESDCLPFLGGSVWKKSDILVVNPPLFNKSVILFSKEGKILIIKNWKLEEGSVEILGKFLSWKKEDVNNFNSDSDIQIFTPFIDNKNASLSEKYKNYNVFVGSGRVNFLIISKGTGKNPESYIVKIKKGKILMPSMGMVISLDENFFTQNFKGNFSDFDESGFIKSETPLKVYFKVGVPIDMNSYDISFGYGGFLPLVLNGNDFTESPDELEKLMFDQGFFHPFSRQSQETPIEKPYEREPRAVFVVTENSDNKEEYGFFSFSGRYENSIGISLFEIVPLLKQILKTRKIKFVIHLDSGSAVKLMYLQNKQNVRILNLTALSMRSFTGEYTENVYNLINFSV</sequence>
<proteinExistence type="predicted"/>
<dbReference type="EMBL" id="LBQB01000006">
    <property type="protein sequence ID" value="KKP69460.1"/>
    <property type="molecule type" value="Genomic_DNA"/>
</dbReference>